<dbReference type="EMBL" id="JBJVNE010000021">
    <property type="protein sequence ID" value="MFM9651419.1"/>
    <property type="molecule type" value="Genomic_DNA"/>
</dbReference>
<accession>A0ABW9IUI2</accession>
<protein>
    <submittedName>
        <fullName evidence="1">PPC domain-containing DNA-binding protein</fullName>
    </submittedName>
</protein>
<reference evidence="1 2" key="1">
    <citation type="submission" date="2024-12" db="EMBL/GenBank/DDBJ databases">
        <title>Forecasting of Potato common scab and diversities of Pathogenic streptomyces spp. in china.</title>
        <authorList>
            <person name="Handique U."/>
            <person name="Wu J."/>
        </authorList>
    </citation>
    <scope>NUCLEOTIDE SEQUENCE [LARGE SCALE GENOMIC DNA]</scope>
    <source>
        <strain evidence="1 2">ZRIMU1585</strain>
    </source>
</reference>
<gene>
    <name evidence="1" type="ORF">ACKI1S_35360</name>
</gene>
<dbReference type="Proteomes" id="UP001631993">
    <property type="component" value="Unassembled WGS sequence"/>
</dbReference>
<sequence>MMWQLVRDSPDAAHVVVLDPGEEAVAALTGFARDAKDYRRTAVDEQCEVLSLLGDVTVGEEGPTSHPHAVLALINLPHGAAPGSDS</sequence>
<dbReference type="GO" id="GO:0003677">
    <property type="term" value="F:DNA binding"/>
    <property type="evidence" value="ECO:0007669"/>
    <property type="project" value="UniProtKB-KW"/>
</dbReference>
<evidence type="ECO:0000313" key="2">
    <source>
        <dbReference type="Proteomes" id="UP001631993"/>
    </source>
</evidence>
<evidence type="ECO:0000313" key="1">
    <source>
        <dbReference type="EMBL" id="MFM9651419.1"/>
    </source>
</evidence>
<dbReference type="InterPro" id="IPR005175">
    <property type="entry name" value="PPC_dom"/>
</dbReference>
<keyword evidence="2" id="KW-1185">Reference proteome</keyword>
<dbReference type="CDD" id="cd11378">
    <property type="entry name" value="DUF296"/>
    <property type="match status" value="1"/>
</dbReference>
<dbReference type="RefSeq" id="WP_369280251.1">
    <property type="nucleotide sequence ID" value="NZ_JBJVMW010000023.1"/>
</dbReference>
<proteinExistence type="predicted"/>
<keyword evidence="1" id="KW-0238">DNA-binding</keyword>
<dbReference type="SUPFAM" id="SSF117856">
    <property type="entry name" value="AF0104/ALDC/Ptd012-like"/>
    <property type="match status" value="1"/>
</dbReference>
<organism evidence="1 2">
    <name type="scientific">Streptomyces galilaeus</name>
    <dbReference type="NCBI Taxonomy" id="33899"/>
    <lineage>
        <taxon>Bacteria</taxon>
        <taxon>Bacillati</taxon>
        <taxon>Actinomycetota</taxon>
        <taxon>Actinomycetes</taxon>
        <taxon>Kitasatosporales</taxon>
        <taxon>Streptomycetaceae</taxon>
        <taxon>Streptomyces</taxon>
    </lineage>
</organism>
<comment type="caution">
    <text evidence="1">The sequence shown here is derived from an EMBL/GenBank/DDBJ whole genome shotgun (WGS) entry which is preliminary data.</text>
</comment>
<name>A0ABW9IUI2_STRGJ</name>